<name>A0A444I6L9_RHILE</name>
<dbReference type="AlphaFoldDB" id="A0A444I6L9"/>
<evidence type="ECO:0000313" key="2">
    <source>
        <dbReference type="Proteomes" id="UP000283817"/>
    </source>
</evidence>
<dbReference type="Proteomes" id="UP000283817">
    <property type="component" value="Unassembled WGS sequence"/>
</dbReference>
<sequence length="73" mass="8148">MVVSKLSANFRSADTAKLSTKRVSAPDPEHPFQTHFREYPLTLGTDGARAANLTIVRRYRQFVGAPCVRWGCP</sequence>
<reference evidence="1 2" key="1">
    <citation type="submission" date="2019-01" db="EMBL/GenBank/DDBJ databases">
        <title>RHIZO-ID as a novel technology for direct rhizobia identification.</title>
        <authorList>
            <person name="De Meyer S.E."/>
        </authorList>
    </citation>
    <scope>NUCLEOTIDE SEQUENCE [LARGE SCALE GENOMIC DNA]</scope>
    <source>
        <strain evidence="1 2">WSM448</strain>
    </source>
</reference>
<dbReference type="EMBL" id="SBHX01000018">
    <property type="protein sequence ID" value="RWX33955.1"/>
    <property type="molecule type" value="Genomic_DNA"/>
</dbReference>
<proteinExistence type="predicted"/>
<protein>
    <submittedName>
        <fullName evidence="1">Uncharacterized protein</fullName>
    </submittedName>
</protein>
<evidence type="ECO:0000313" key="1">
    <source>
        <dbReference type="EMBL" id="RWX33955.1"/>
    </source>
</evidence>
<organism evidence="1 2">
    <name type="scientific">Rhizobium leguminosarum</name>
    <dbReference type="NCBI Taxonomy" id="384"/>
    <lineage>
        <taxon>Bacteria</taxon>
        <taxon>Pseudomonadati</taxon>
        <taxon>Pseudomonadota</taxon>
        <taxon>Alphaproteobacteria</taxon>
        <taxon>Hyphomicrobiales</taxon>
        <taxon>Rhizobiaceae</taxon>
        <taxon>Rhizobium/Agrobacterium group</taxon>
        <taxon>Rhizobium</taxon>
    </lineage>
</organism>
<accession>A0A444I6L9</accession>
<gene>
    <name evidence="1" type="ORF">EHI47_08085</name>
</gene>
<comment type="caution">
    <text evidence="1">The sequence shown here is derived from an EMBL/GenBank/DDBJ whole genome shotgun (WGS) entry which is preliminary data.</text>
</comment>